<dbReference type="OrthoDB" id="1844152at2759"/>
<comment type="cofactor">
    <cofactor evidence="1 8">
        <name>heme</name>
        <dbReference type="ChEBI" id="CHEBI:30413"/>
    </cofactor>
</comment>
<evidence type="ECO:0000256" key="4">
    <source>
        <dbReference type="ARBA" id="ARBA00022723"/>
    </source>
</evidence>
<evidence type="ECO:0000256" key="9">
    <source>
        <dbReference type="RuleBase" id="RU000461"/>
    </source>
</evidence>
<evidence type="ECO:0000313" key="12">
    <source>
        <dbReference type="Proteomes" id="UP000503462"/>
    </source>
</evidence>
<dbReference type="InterPro" id="IPR036396">
    <property type="entry name" value="Cyt_P450_sf"/>
</dbReference>
<dbReference type="GO" id="GO:0020037">
    <property type="term" value="F:heme binding"/>
    <property type="evidence" value="ECO:0007669"/>
    <property type="project" value="InterPro"/>
</dbReference>
<dbReference type="Proteomes" id="UP000503462">
    <property type="component" value="Chromosome 2"/>
</dbReference>
<dbReference type="InterPro" id="IPR017972">
    <property type="entry name" value="Cyt_P450_CS"/>
</dbReference>
<evidence type="ECO:0000256" key="6">
    <source>
        <dbReference type="ARBA" id="ARBA00023004"/>
    </source>
</evidence>
<feature type="transmembrane region" description="Helical" evidence="10">
    <location>
        <begin position="12"/>
        <end position="31"/>
    </location>
</feature>
<dbReference type="SUPFAM" id="SSF48264">
    <property type="entry name" value="Cytochrome P450"/>
    <property type="match status" value="1"/>
</dbReference>
<dbReference type="InterPro" id="IPR002403">
    <property type="entry name" value="Cyt_P450_E_grp-IV"/>
</dbReference>
<keyword evidence="10" id="KW-0812">Transmembrane</keyword>
<keyword evidence="3 8" id="KW-0349">Heme</keyword>
<dbReference type="PANTHER" id="PTHR46206:SF1">
    <property type="entry name" value="P450, PUTATIVE (EUROFUNG)-RELATED"/>
    <property type="match status" value="1"/>
</dbReference>
<sequence>MAFIDFFEDHPLVAFCLIGLVLFICISGGIASTAKPIEGLPWVGVQDGTPFALTRAAFSSVISGKSWLNAAYQKYSQQGKTYIFPDISGRHEIVIPNNKLRWLTDKPDNVASVGRAHYDVLQGDYAFTDPILLQTLFHERVIHKNLPRKLDAIIPDVWDEIKDCVDQTWGHDKVNFKDVPVWDNVMYIISRLSNRLFVGKPLCRNETFLRNNGAFAMDVITLVALMPFVPKLLHPIFGRLLSIPNHYHAWQIRRIVMPHIKQRLADIDELERDPSSKRTIPEDYITWHIRTAKADGQAYQLNPDMIAKSILPIEFAAIHTTALTVTMTLFDLFSSPPSKKYIEGIREEAERLWKECNGQWDKPTLSKMLRADSAIRESMRVSNFLSRGVSRKILVPGGVKNEEEGWTAPEGSFVCVDADSRHHDAELFPNPDTYDAFRFSRPREEYEATHADRSNSEEYLKMKNLSLISTGENFLVFGHGRHACPGRFFVQHEIKMLLAYIVMNYEVPLLAERPPNQWLGTSVIPPSKAKLKVQRREAA</sequence>
<reference evidence="11 12" key="1">
    <citation type="journal article" date="2016" name="Sci. Rep.">
        <title>Peltaster fructicola genome reveals evolution from an invasive phytopathogen to an ectophytic parasite.</title>
        <authorList>
            <person name="Xu C."/>
            <person name="Chen H."/>
            <person name="Gleason M.L."/>
            <person name="Xu J.R."/>
            <person name="Liu H."/>
            <person name="Zhang R."/>
            <person name="Sun G."/>
        </authorList>
    </citation>
    <scope>NUCLEOTIDE SEQUENCE [LARGE SCALE GENOMIC DNA]</scope>
    <source>
        <strain evidence="11 12">LNHT1506</strain>
    </source>
</reference>
<keyword evidence="10" id="KW-1133">Transmembrane helix</keyword>
<keyword evidence="6 8" id="KW-0408">Iron</keyword>
<keyword evidence="4 8" id="KW-0479">Metal-binding</keyword>
<evidence type="ECO:0000256" key="8">
    <source>
        <dbReference type="PIRSR" id="PIRSR602403-1"/>
    </source>
</evidence>
<dbReference type="GO" id="GO:0016705">
    <property type="term" value="F:oxidoreductase activity, acting on paired donors, with incorporation or reduction of molecular oxygen"/>
    <property type="evidence" value="ECO:0007669"/>
    <property type="project" value="InterPro"/>
</dbReference>
<keyword evidence="7 9" id="KW-0503">Monooxygenase</keyword>
<evidence type="ECO:0000256" key="1">
    <source>
        <dbReference type="ARBA" id="ARBA00001971"/>
    </source>
</evidence>
<protein>
    <recommendedName>
        <fullName evidence="13">Cytochrome P450</fullName>
    </recommendedName>
</protein>
<dbReference type="Pfam" id="PF00067">
    <property type="entry name" value="p450"/>
    <property type="match status" value="1"/>
</dbReference>
<evidence type="ECO:0000256" key="5">
    <source>
        <dbReference type="ARBA" id="ARBA00023002"/>
    </source>
</evidence>
<evidence type="ECO:0000256" key="7">
    <source>
        <dbReference type="ARBA" id="ARBA00023033"/>
    </source>
</evidence>
<dbReference type="PRINTS" id="PR00465">
    <property type="entry name" value="EP450IV"/>
</dbReference>
<organism evidence="11 12">
    <name type="scientific">Peltaster fructicola</name>
    <dbReference type="NCBI Taxonomy" id="286661"/>
    <lineage>
        <taxon>Eukaryota</taxon>
        <taxon>Fungi</taxon>
        <taxon>Dikarya</taxon>
        <taxon>Ascomycota</taxon>
        <taxon>Pezizomycotina</taxon>
        <taxon>Dothideomycetes</taxon>
        <taxon>Dothideomycetes incertae sedis</taxon>
        <taxon>Peltaster</taxon>
    </lineage>
</organism>
<name>A0A6H0XSQ5_9PEZI</name>
<keyword evidence="5 9" id="KW-0560">Oxidoreductase</keyword>
<dbReference type="PANTHER" id="PTHR46206">
    <property type="entry name" value="CYTOCHROME P450"/>
    <property type="match status" value="1"/>
</dbReference>
<dbReference type="EMBL" id="CP051140">
    <property type="protein sequence ID" value="QIW97801.1"/>
    <property type="molecule type" value="Genomic_DNA"/>
</dbReference>
<gene>
    <name evidence="11" type="ORF">AMS68_003319</name>
</gene>
<dbReference type="AlphaFoldDB" id="A0A6H0XSQ5"/>
<feature type="binding site" description="axial binding residue" evidence="8">
    <location>
        <position position="484"/>
    </location>
    <ligand>
        <name>heme</name>
        <dbReference type="ChEBI" id="CHEBI:30413"/>
    </ligand>
    <ligandPart>
        <name>Fe</name>
        <dbReference type="ChEBI" id="CHEBI:18248"/>
    </ligandPart>
</feature>
<evidence type="ECO:0000256" key="3">
    <source>
        <dbReference type="ARBA" id="ARBA00022617"/>
    </source>
</evidence>
<evidence type="ECO:0008006" key="13">
    <source>
        <dbReference type="Google" id="ProtNLM"/>
    </source>
</evidence>
<dbReference type="Gene3D" id="1.10.630.10">
    <property type="entry name" value="Cytochrome P450"/>
    <property type="match status" value="1"/>
</dbReference>
<evidence type="ECO:0000256" key="2">
    <source>
        <dbReference type="ARBA" id="ARBA00010617"/>
    </source>
</evidence>
<dbReference type="PROSITE" id="PS00086">
    <property type="entry name" value="CYTOCHROME_P450"/>
    <property type="match status" value="1"/>
</dbReference>
<dbReference type="InterPro" id="IPR001128">
    <property type="entry name" value="Cyt_P450"/>
</dbReference>
<evidence type="ECO:0000313" key="11">
    <source>
        <dbReference type="EMBL" id="QIW97801.1"/>
    </source>
</evidence>
<accession>A0A6H0XSQ5</accession>
<dbReference type="CDD" id="cd11041">
    <property type="entry name" value="CYP503A1-like"/>
    <property type="match status" value="1"/>
</dbReference>
<evidence type="ECO:0000256" key="10">
    <source>
        <dbReference type="SAM" id="Phobius"/>
    </source>
</evidence>
<proteinExistence type="inferred from homology"/>
<keyword evidence="12" id="KW-1185">Reference proteome</keyword>
<dbReference type="GO" id="GO:0005506">
    <property type="term" value="F:iron ion binding"/>
    <property type="evidence" value="ECO:0007669"/>
    <property type="project" value="InterPro"/>
</dbReference>
<comment type="similarity">
    <text evidence="2 9">Belongs to the cytochrome P450 family.</text>
</comment>
<dbReference type="GO" id="GO:0004497">
    <property type="term" value="F:monooxygenase activity"/>
    <property type="evidence" value="ECO:0007669"/>
    <property type="project" value="UniProtKB-KW"/>
</dbReference>
<keyword evidence="10" id="KW-0472">Membrane</keyword>